<name>A0A4P6KG62_9MICO</name>
<dbReference type="Pfam" id="PF04213">
    <property type="entry name" value="HtaA"/>
    <property type="match status" value="1"/>
</dbReference>
<evidence type="ECO:0000256" key="2">
    <source>
        <dbReference type="SAM" id="Phobius"/>
    </source>
</evidence>
<keyword evidence="2" id="KW-1133">Transmembrane helix</keyword>
<dbReference type="EMBL" id="CP035806">
    <property type="protein sequence ID" value="QBE49485.1"/>
    <property type="molecule type" value="Genomic_DNA"/>
</dbReference>
<sequence length="297" mass="29992">MARRMRGAVAAVSVLGAALLAAPTAATATSSAAPTSVPFAAEAAGECVVESAQLNWGIKESFRSYISGSIANGDWTTSDDMRYETPSFIWTESEGAIAPDLSGGSILFTGAVQFTGHDGALEFDLADPGIEFEDERTAYLLVRIGATDAAAEGGTVESELVRAAKIDLAGVTEASGARLDIDGAVPVLTSEGAAAFNGEYGSYVSGDELDPIVLTATVGGCSLSPSAPTAEGTPTEEQPAAEEAAPISAPEQSIPWLPIGIGAVALLVIGVTGGMLIAGRGRTRGAADPENADTPSE</sequence>
<evidence type="ECO:0000256" key="1">
    <source>
        <dbReference type="SAM" id="MobiDB-lite"/>
    </source>
</evidence>
<feature type="transmembrane region" description="Helical" evidence="2">
    <location>
        <begin position="256"/>
        <end position="278"/>
    </location>
</feature>
<feature type="signal peptide" evidence="3">
    <location>
        <begin position="1"/>
        <end position="28"/>
    </location>
</feature>
<keyword evidence="6" id="KW-1185">Reference proteome</keyword>
<keyword evidence="2" id="KW-0472">Membrane</keyword>
<evidence type="ECO:0000313" key="5">
    <source>
        <dbReference type="EMBL" id="QBE49485.1"/>
    </source>
</evidence>
<dbReference type="OrthoDB" id="7210788at2"/>
<evidence type="ECO:0000259" key="4">
    <source>
        <dbReference type="Pfam" id="PF04213"/>
    </source>
</evidence>
<feature type="region of interest" description="Disordered" evidence="1">
    <location>
        <begin position="224"/>
        <end position="247"/>
    </location>
</feature>
<protein>
    <recommendedName>
        <fullName evidence="4">Htaa domain-containing protein</fullName>
    </recommendedName>
</protein>
<keyword evidence="3" id="KW-0732">Signal</keyword>
<feature type="domain" description="Htaa" evidence="4">
    <location>
        <begin position="52"/>
        <end position="214"/>
    </location>
</feature>
<reference evidence="5 6" key="1">
    <citation type="submission" date="2019-02" db="EMBL/GenBank/DDBJ databases">
        <authorList>
            <person name="Sun L."/>
            <person name="Pan D."/>
            <person name="Wu X."/>
        </authorList>
    </citation>
    <scope>NUCLEOTIDE SEQUENCE [LARGE SCALE GENOMIC DNA]</scope>
    <source>
        <strain evidence="5 6">JW-1</strain>
    </source>
</reference>
<evidence type="ECO:0000313" key="6">
    <source>
        <dbReference type="Proteomes" id="UP000289260"/>
    </source>
</evidence>
<dbReference type="KEGG" id="ltr:EVS81_12095"/>
<proteinExistence type="predicted"/>
<dbReference type="RefSeq" id="WP_130110612.1">
    <property type="nucleotide sequence ID" value="NZ_CP035806.1"/>
</dbReference>
<accession>A0A4P6KG62</accession>
<feature type="chain" id="PRO_5020231393" description="Htaa domain-containing protein" evidence="3">
    <location>
        <begin position="29"/>
        <end position="297"/>
    </location>
</feature>
<dbReference type="Proteomes" id="UP000289260">
    <property type="component" value="Chromosome"/>
</dbReference>
<dbReference type="AlphaFoldDB" id="A0A4P6KG62"/>
<keyword evidence="2" id="KW-0812">Transmembrane</keyword>
<dbReference type="InterPro" id="IPR007331">
    <property type="entry name" value="Htaa"/>
</dbReference>
<organism evidence="5 6">
    <name type="scientific">Leucobacter triazinivorans</name>
    <dbReference type="NCBI Taxonomy" id="1784719"/>
    <lineage>
        <taxon>Bacteria</taxon>
        <taxon>Bacillati</taxon>
        <taxon>Actinomycetota</taxon>
        <taxon>Actinomycetes</taxon>
        <taxon>Micrococcales</taxon>
        <taxon>Microbacteriaceae</taxon>
        <taxon>Leucobacter</taxon>
    </lineage>
</organism>
<gene>
    <name evidence="5" type="ORF">EVS81_12095</name>
</gene>
<evidence type="ECO:0000256" key="3">
    <source>
        <dbReference type="SAM" id="SignalP"/>
    </source>
</evidence>